<keyword evidence="2" id="KW-0732">Signal</keyword>
<dbReference type="PROSITE" id="PS51257">
    <property type="entry name" value="PROKAR_LIPOPROTEIN"/>
    <property type="match status" value="1"/>
</dbReference>
<evidence type="ECO:0000313" key="4">
    <source>
        <dbReference type="Proteomes" id="UP001254832"/>
    </source>
</evidence>
<accession>A0AAP5H490</accession>
<dbReference type="EMBL" id="JAVDTR010000012">
    <property type="protein sequence ID" value="MDR6725567.1"/>
    <property type="molecule type" value="Genomic_DNA"/>
</dbReference>
<sequence>MYKIALILISVIGLIAGCTPSEAPVDTLQQVDQNQDQTQTITELEEENQQLQEQITQLQVDVNSEEIRNNLRETLNMTFKLIAAMESGDTAYMKSISSPNVEMSQDNKQFIITKEDQSYEVNFISGLAWDEFEFRGYNQTDSDHFMLFIAHYNNIEGSEGHAAYEFSFVRSSGGEWLFDGYIS</sequence>
<feature type="signal peptide" evidence="2">
    <location>
        <begin position="1"/>
        <end position="23"/>
    </location>
</feature>
<protein>
    <submittedName>
        <fullName evidence="3">TolA-binding protein</fullName>
    </submittedName>
</protein>
<name>A0AAP5H490_PAEAM</name>
<gene>
    <name evidence="3" type="ORF">J2W91_004069</name>
</gene>
<dbReference type="AlphaFoldDB" id="A0AAP5H490"/>
<evidence type="ECO:0000313" key="3">
    <source>
        <dbReference type="EMBL" id="MDR6725567.1"/>
    </source>
</evidence>
<evidence type="ECO:0000256" key="2">
    <source>
        <dbReference type="SAM" id="SignalP"/>
    </source>
</evidence>
<feature type="coiled-coil region" evidence="1">
    <location>
        <begin position="34"/>
        <end position="68"/>
    </location>
</feature>
<dbReference type="RefSeq" id="WP_056694545.1">
    <property type="nucleotide sequence ID" value="NZ_JAVDTR010000012.1"/>
</dbReference>
<dbReference type="Gene3D" id="1.20.120.230">
    <property type="entry name" value="Alpha-catenin/vinculin-like"/>
    <property type="match status" value="1"/>
</dbReference>
<comment type="caution">
    <text evidence="3">The sequence shown here is derived from an EMBL/GenBank/DDBJ whole genome shotgun (WGS) entry which is preliminary data.</text>
</comment>
<evidence type="ECO:0000256" key="1">
    <source>
        <dbReference type="SAM" id="Coils"/>
    </source>
</evidence>
<dbReference type="Proteomes" id="UP001254832">
    <property type="component" value="Unassembled WGS sequence"/>
</dbReference>
<feature type="chain" id="PRO_5042962072" evidence="2">
    <location>
        <begin position="24"/>
        <end position="183"/>
    </location>
</feature>
<keyword evidence="1" id="KW-0175">Coiled coil</keyword>
<proteinExistence type="predicted"/>
<organism evidence="3 4">
    <name type="scientific">Paenibacillus amylolyticus</name>
    <dbReference type="NCBI Taxonomy" id="1451"/>
    <lineage>
        <taxon>Bacteria</taxon>
        <taxon>Bacillati</taxon>
        <taxon>Bacillota</taxon>
        <taxon>Bacilli</taxon>
        <taxon>Bacillales</taxon>
        <taxon>Paenibacillaceae</taxon>
        <taxon>Paenibacillus</taxon>
    </lineage>
</organism>
<reference evidence="3" key="1">
    <citation type="submission" date="2023-07" db="EMBL/GenBank/DDBJ databases">
        <title>Sorghum-associated microbial communities from plants grown in Nebraska, USA.</title>
        <authorList>
            <person name="Schachtman D."/>
        </authorList>
    </citation>
    <scope>NUCLEOTIDE SEQUENCE</scope>
    <source>
        <strain evidence="3">BE80</strain>
    </source>
</reference>